<organism evidence="1 2">
    <name type="scientific">Rhodnius prolixus</name>
    <name type="common">Triatomid bug</name>
    <dbReference type="NCBI Taxonomy" id="13249"/>
    <lineage>
        <taxon>Eukaryota</taxon>
        <taxon>Metazoa</taxon>
        <taxon>Ecdysozoa</taxon>
        <taxon>Arthropoda</taxon>
        <taxon>Hexapoda</taxon>
        <taxon>Insecta</taxon>
        <taxon>Pterygota</taxon>
        <taxon>Neoptera</taxon>
        <taxon>Paraneoptera</taxon>
        <taxon>Hemiptera</taxon>
        <taxon>Heteroptera</taxon>
        <taxon>Panheteroptera</taxon>
        <taxon>Cimicomorpha</taxon>
        <taxon>Reduviidae</taxon>
        <taxon>Triatominae</taxon>
        <taxon>Rhodnius</taxon>
    </lineage>
</organism>
<dbReference type="AlphaFoldDB" id="T1IA89"/>
<accession>T1IA89</accession>
<protein>
    <submittedName>
        <fullName evidence="1">Uncharacterized protein</fullName>
    </submittedName>
</protein>
<dbReference type="InParanoid" id="T1IA89"/>
<proteinExistence type="predicted"/>
<dbReference type="EnsemblMetazoa" id="RPRC013210-RA">
    <property type="protein sequence ID" value="RPRC013210-PA"/>
    <property type="gene ID" value="RPRC013210"/>
</dbReference>
<evidence type="ECO:0000313" key="1">
    <source>
        <dbReference type="EnsemblMetazoa" id="RPRC013210-PA"/>
    </source>
</evidence>
<dbReference type="Proteomes" id="UP000015103">
    <property type="component" value="Unassembled WGS sequence"/>
</dbReference>
<dbReference type="HOGENOM" id="CLU_2161471_0_0_1"/>
<keyword evidence="2" id="KW-1185">Reference proteome</keyword>
<name>T1IA89_RHOPR</name>
<dbReference type="VEuPathDB" id="VectorBase:RPRC013210"/>
<reference evidence="1" key="1">
    <citation type="submission" date="2015-05" db="UniProtKB">
        <authorList>
            <consortium name="EnsemblMetazoa"/>
        </authorList>
    </citation>
    <scope>IDENTIFICATION</scope>
</reference>
<sequence>MFLAVLELLQIAAVQGASAPSAGGGPSASAGDVPPPLINADAAVNFQGGVGAFFQTGSNEVTQIMNTGGGPSASAGDVPPPLINADATVNYQGGVGGFFQKGDNEVIQIMK</sequence>
<evidence type="ECO:0000313" key="2">
    <source>
        <dbReference type="Proteomes" id="UP000015103"/>
    </source>
</evidence>
<dbReference type="EMBL" id="ACPB03005134">
    <property type="status" value="NOT_ANNOTATED_CDS"/>
    <property type="molecule type" value="Genomic_DNA"/>
</dbReference>